<evidence type="ECO:0000313" key="1">
    <source>
        <dbReference type="EMBL" id="OFI35190.1"/>
    </source>
</evidence>
<protein>
    <submittedName>
        <fullName evidence="1">Uncharacterized protein</fullName>
    </submittedName>
</protein>
<gene>
    <name evidence="1" type="ORF">BFC17_16755</name>
</gene>
<sequence length="67" mass="7889">MFKMTSLNAIENNVTQGFLPWDKSKSSHLGIQYSLIKKLFKGINLSMTYQKQQFNYPEFLQTYTIPH</sequence>
<accession>A0A1E8FGY2</accession>
<proteinExistence type="predicted"/>
<comment type="caution">
    <text evidence="1">The sequence shown here is derived from an EMBL/GenBank/DDBJ whole genome shotgun (WGS) entry which is preliminary data.</text>
</comment>
<dbReference type="AlphaFoldDB" id="A0A1E8FGY2"/>
<reference evidence="1 2" key="1">
    <citation type="submission" date="2016-09" db="EMBL/GenBank/DDBJ databases">
        <title>Alteromonas lipolytica, a new species isolated from sea water.</title>
        <authorList>
            <person name="Wu Y.-H."/>
            <person name="Cheng H."/>
            <person name="Xu X.-W."/>
        </authorList>
    </citation>
    <scope>NUCLEOTIDE SEQUENCE [LARGE SCALE GENOMIC DNA]</scope>
    <source>
        <strain evidence="1 2">JW12</strain>
    </source>
</reference>
<evidence type="ECO:0000313" key="2">
    <source>
        <dbReference type="Proteomes" id="UP000176037"/>
    </source>
</evidence>
<dbReference type="EMBL" id="MJIC01000010">
    <property type="protein sequence ID" value="OFI35190.1"/>
    <property type="molecule type" value="Genomic_DNA"/>
</dbReference>
<dbReference type="Proteomes" id="UP000176037">
    <property type="component" value="Unassembled WGS sequence"/>
</dbReference>
<organism evidence="1 2">
    <name type="scientific">Alteromonas lipolytica</name>
    <dbReference type="NCBI Taxonomy" id="1856405"/>
    <lineage>
        <taxon>Bacteria</taxon>
        <taxon>Pseudomonadati</taxon>
        <taxon>Pseudomonadota</taxon>
        <taxon>Gammaproteobacteria</taxon>
        <taxon>Alteromonadales</taxon>
        <taxon>Alteromonadaceae</taxon>
        <taxon>Alteromonas/Salinimonas group</taxon>
        <taxon>Alteromonas</taxon>
    </lineage>
</organism>
<dbReference type="STRING" id="1856405.BFC17_16755"/>
<keyword evidence="2" id="KW-1185">Reference proteome</keyword>
<name>A0A1E8FGY2_9ALTE</name>